<evidence type="ECO:0000313" key="2">
    <source>
        <dbReference type="Proteomes" id="UP000772434"/>
    </source>
</evidence>
<organism evidence="1 2">
    <name type="scientific">Rhodocollybia butyracea</name>
    <dbReference type="NCBI Taxonomy" id="206335"/>
    <lineage>
        <taxon>Eukaryota</taxon>
        <taxon>Fungi</taxon>
        <taxon>Dikarya</taxon>
        <taxon>Basidiomycota</taxon>
        <taxon>Agaricomycotina</taxon>
        <taxon>Agaricomycetes</taxon>
        <taxon>Agaricomycetidae</taxon>
        <taxon>Agaricales</taxon>
        <taxon>Marasmiineae</taxon>
        <taxon>Omphalotaceae</taxon>
        <taxon>Rhodocollybia</taxon>
    </lineage>
</organism>
<dbReference type="EMBL" id="JADNRY010000009">
    <property type="protein sequence ID" value="KAF9075447.1"/>
    <property type="molecule type" value="Genomic_DNA"/>
</dbReference>
<proteinExistence type="predicted"/>
<accession>A0A9P5Q798</accession>
<dbReference type="Proteomes" id="UP000772434">
    <property type="component" value="Unassembled WGS sequence"/>
</dbReference>
<dbReference type="AlphaFoldDB" id="A0A9P5Q798"/>
<gene>
    <name evidence="1" type="ORF">BDP27DRAFT_1033818</name>
</gene>
<reference evidence="1" key="1">
    <citation type="submission" date="2020-11" db="EMBL/GenBank/DDBJ databases">
        <authorList>
            <consortium name="DOE Joint Genome Institute"/>
            <person name="Ahrendt S."/>
            <person name="Riley R."/>
            <person name="Andreopoulos W."/>
            <person name="Labutti K."/>
            <person name="Pangilinan J."/>
            <person name="Ruiz-Duenas F.J."/>
            <person name="Barrasa J.M."/>
            <person name="Sanchez-Garcia M."/>
            <person name="Camarero S."/>
            <person name="Miyauchi S."/>
            <person name="Serrano A."/>
            <person name="Linde D."/>
            <person name="Babiker R."/>
            <person name="Drula E."/>
            <person name="Ayuso-Fernandez I."/>
            <person name="Pacheco R."/>
            <person name="Padilla G."/>
            <person name="Ferreira P."/>
            <person name="Barriuso J."/>
            <person name="Kellner H."/>
            <person name="Castanera R."/>
            <person name="Alfaro M."/>
            <person name="Ramirez L."/>
            <person name="Pisabarro A.G."/>
            <person name="Kuo A."/>
            <person name="Tritt A."/>
            <person name="Lipzen A."/>
            <person name="He G."/>
            <person name="Yan M."/>
            <person name="Ng V."/>
            <person name="Cullen D."/>
            <person name="Martin F."/>
            <person name="Rosso M.-N."/>
            <person name="Henrissat B."/>
            <person name="Hibbett D."/>
            <person name="Martinez A.T."/>
            <person name="Grigoriev I.V."/>
        </authorList>
    </citation>
    <scope>NUCLEOTIDE SEQUENCE</scope>
    <source>
        <strain evidence="1">AH 40177</strain>
    </source>
</reference>
<protein>
    <submittedName>
        <fullName evidence="1">Uncharacterized protein</fullName>
    </submittedName>
</protein>
<dbReference type="OrthoDB" id="2996389at2759"/>
<name>A0A9P5Q798_9AGAR</name>
<evidence type="ECO:0000313" key="1">
    <source>
        <dbReference type="EMBL" id="KAF9075447.1"/>
    </source>
</evidence>
<keyword evidence="2" id="KW-1185">Reference proteome</keyword>
<sequence>MNRKLKPPKPPKFKRKEYKVPDDLKYVVVTNPWSRPPTESVPEYMKERFANAIGGWFERMTGGKRDLAIYFVRTQSLIIVELSNFDNLAIVLGAHHTRDFSTNPTLDVISEIYEYDYKHHGSPRSILQWTSVTPQYAYRDLERLPLKRDYPPPRVPQSNRPPQFAVGLSEDVRDMIGGKPSESLCRLVYVPCFF</sequence>
<comment type="caution">
    <text evidence="1">The sequence shown here is derived from an EMBL/GenBank/DDBJ whole genome shotgun (WGS) entry which is preliminary data.</text>
</comment>